<reference evidence="2 3" key="1">
    <citation type="submission" date="2023-02" db="EMBL/GenBank/DDBJ databases">
        <title>LHISI_Scaffold_Assembly.</title>
        <authorList>
            <person name="Stuart O.P."/>
            <person name="Cleave R."/>
            <person name="Magrath M.J.L."/>
            <person name="Mikheyev A.S."/>
        </authorList>
    </citation>
    <scope>NUCLEOTIDE SEQUENCE [LARGE SCALE GENOMIC DNA]</scope>
    <source>
        <strain evidence="2">Daus_M_001</strain>
        <tissue evidence="2">Leg muscle</tissue>
    </source>
</reference>
<dbReference type="Proteomes" id="UP001159363">
    <property type="component" value="Unassembled WGS sequence"/>
</dbReference>
<feature type="region of interest" description="Disordered" evidence="1">
    <location>
        <begin position="80"/>
        <end position="104"/>
    </location>
</feature>
<proteinExistence type="predicted"/>
<protein>
    <submittedName>
        <fullName evidence="2">Uncharacterized protein</fullName>
    </submittedName>
</protein>
<comment type="caution">
    <text evidence="2">The sequence shown here is derived from an EMBL/GenBank/DDBJ whole genome shotgun (WGS) entry which is preliminary data.</text>
</comment>
<gene>
    <name evidence="2" type="ORF">PR048_033751</name>
</gene>
<dbReference type="EMBL" id="JARBHB010000023">
    <property type="protein sequence ID" value="KAJ8865502.1"/>
    <property type="molecule type" value="Genomic_DNA"/>
</dbReference>
<evidence type="ECO:0000313" key="2">
    <source>
        <dbReference type="EMBL" id="KAJ8865502.1"/>
    </source>
</evidence>
<keyword evidence="3" id="KW-1185">Reference proteome</keyword>
<accession>A0ABQ9G0C6</accession>
<sequence>MWWRSQTFQELLLDIPMPGGREPGSIRVGSQQCHHASMCLSDAGKRRYREDGSKKTWFAEWRLVHRARLNVMPLNGAYHGRGQHGGAPPTGCPAGPGDPAESEPTSTSLLRLYLVLNETHRTALLVAATVPFDNRYVGLEWARWEKFHKNQVVLNQLRICGFQAEMEAIIVGSLGSWDPANNRVLS</sequence>
<evidence type="ECO:0000313" key="3">
    <source>
        <dbReference type="Proteomes" id="UP001159363"/>
    </source>
</evidence>
<feature type="compositionally biased region" description="Low complexity" evidence="1">
    <location>
        <begin position="86"/>
        <end position="99"/>
    </location>
</feature>
<organism evidence="2 3">
    <name type="scientific">Dryococelus australis</name>
    <dbReference type="NCBI Taxonomy" id="614101"/>
    <lineage>
        <taxon>Eukaryota</taxon>
        <taxon>Metazoa</taxon>
        <taxon>Ecdysozoa</taxon>
        <taxon>Arthropoda</taxon>
        <taxon>Hexapoda</taxon>
        <taxon>Insecta</taxon>
        <taxon>Pterygota</taxon>
        <taxon>Neoptera</taxon>
        <taxon>Polyneoptera</taxon>
        <taxon>Phasmatodea</taxon>
        <taxon>Verophasmatodea</taxon>
        <taxon>Anareolatae</taxon>
        <taxon>Phasmatidae</taxon>
        <taxon>Eurycanthinae</taxon>
        <taxon>Dryococelus</taxon>
    </lineage>
</organism>
<name>A0ABQ9G0C6_9NEOP</name>
<evidence type="ECO:0000256" key="1">
    <source>
        <dbReference type="SAM" id="MobiDB-lite"/>
    </source>
</evidence>